<comment type="caution">
    <text evidence="1">The sequence shown here is derived from an EMBL/GenBank/DDBJ whole genome shotgun (WGS) entry which is preliminary data.</text>
</comment>
<dbReference type="InterPro" id="IPR035985">
    <property type="entry name" value="Ubiquitin-activating_enz"/>
</dbReference>
<keyword evidence="2" id="KW-1185">Reference proteome</keyword>
<sequence length="107" mass="12037">MLRAADEFYKQYNKLPGWYDDQIEADIPLLKVIVNKLLSDTGLTLTIEEDYIHEFCSYGGAEIHSIAAFMGGVAAQEIIKLITGQYIPIQNTYIYNGCTQNSLVLDL</sequence>
<evidence type="ECO:0000313" key="1">
    <source>
        <dbReference type="EMBL" id="KAF6020001.1"/>
    </source>
</evidence>
<dbReference type="EMBL" id="VXIV02003199">
    <property type="protein sequence ID" value="KAF6020001.1"/>
    <property type="molecule type" value="Genomic_DNA"/>
</dbReference>
<accession>A0A7J7J2W1</accession>
<dbReference type="Gene3D" id="3.40.50.720">
    <property type="entry name" value="NAD(P)-binding Rossmann-like Domain"/>
    <property type="match status" value="1"/>
</dbReference>
<dbReference type="GO" id="GO:0008641">
    <property type="term" value="F:ubiquitin-like modifier activating enzyme activity"/>
    <property type="evidence" value="ECO:0007669"/>
    <property type="project" value="InterPro"/>
</dbReference>
<evidence type="ECO:0000313" key="2">
    <source>
        <dbReference type="Proteomes" id="UP000593567"/>
    </source>
</evidence>
<dbReference type="OrthoDB" id="1708823at2759"/>
<dbReference type="SUPFAM" id="SSF69572">
    <property type="entry name" value="Activating enzymes of the ubiquitin-like proteins"/>
    <property type="match status" value="1"/>
</dbReference>
<name>A0A7J7J2W1_BUGNE</name>
<dbReference type="AlphaFoldDB" id="A0A7J7J2W1"/>
<proteinExistence type="predicted"/>
<dbReference type="Proteomes" id="UP000593567">
    <property type="component" value="Unassembled WGS sequence"/>
</dbReference>
<organism evidence="1 2">
    <name type="scientific">Bugula neritina</name>
    <name type="common">Brown bryozoan</name>
    <name type="synonym">Sertularia neritina</name>
    <dbReference type="NCBI Taxonomy" id="10212"/>
    <lineage>
        <taxon>Eukaryota</taxon>
        <taxon>Metazoa</taxon>
        <taxon>Spiralia</taxon>
        <taxon>Lophotrochozoa</taxon>
        <taxon>Bryozoa</taxon>
        <taxon>Gymnolaemata</taxon>
        <taxon>Cheilostomatida</taxon>
        <taxon>Flustrina</taxon>
        <taxon>Buguloidea</taxon>
        <taxon>Bugulidae</taxon>
        <taxon>Bugula</taxon>
    </lineage>
</organism>
<reference evidence="1" key="1">
    <citation type="submission" date="2020-06" db="EMBL/GenBank/DDBJ databases">
        <title>Draft genome of Bugula neritina, a colonial animal packing powerful symbionts and potential medicines.</title>
        <authorList>
            <person name="Rayko M."/>
        </authorList>
    </citation>
    <scope>NUCLEOTIDE SEQUENCE [LARGE SCALE GENOMIC DNA]</scope>
    <source>
        <strain evidence="1">Kwan_BN1</strain>
    </source>
</reference>
<protein>
    <submittedName>
        <fullName evidence="1">NAE1</fullName>
    </submittedName>
</protein>
<gene>
    <name evidence="1" type="ORF">EB796_021661</name>
</gene>